<dbReference type="SMART" id="SM00184">
    <property type="entry name" value="RING"/>
    <property type="match status" value="2"/>
</dbReference>
<accession>A0A9P1NC49</accession>
<dbReference type="PROSITE" id="PS01359">
    <property type="entry name" value="ZF_PHD_1"/>
    <property type="match status" value="1"/>
</dbReference>
<dbReference type="OrthoDB" id="1935339at2759"/>
<proteinExistence type="predicted"/>
<evidence type="ECO:0000313" key="9">
    <source>
        <dbReference type="Proteomes" id="UP001152747"/>
    </source>
</evidence>
<evidence type="ECO:0008006" key="10">
    <source>
        <dbReference type="Google" id="ProtNLM"/>
    </source>
</evidence>
<evidence type="ECO:0000256" key="2">
    <source>
        <dbReference type="ARBA" id="ARBA00022771"/>
    </source>
</evidence>
<dbReference type="AlphaFoldDB" id="A0A9P1NC49"/>
<dbReference type="EMBL" id="CANHGI010000006">
    <property type="protein sequence ID" value="CAI5456117.1"/>
    <property type="molecule type" value="Genomic_DNA"/>
</dbReference>
<dbReference type="Proteomes" id="UP001152747">
    <property type="component" value="Unassembled WGS sequence"/>
</dbReference>
<keyword evidence="1" id="KW-0479">Metal-binding</keyword>
<reference evidence="8" key="1">
    <citation type="submission" date="2022-11" db="EMBL/GenBank/DDBJ databases">
        <authorList>
            <person name="Kikuchi T."/>
        </authorList>
    </citation>
    <scope>NUCLEOTIDE SEQUENCE</scope>
    <source>
        <strain evidence="8">PS1010</strain>
    </source>
</reference>
<dbReference type="Pfam" id="PF00628">
    <property type="entry name" value="PHD"/>
    <property type="match status" value="1"/>
</dbReference>
<keyword evidence="3" id="KW-0862">Zinc</keyword>
<sequence>MDFSEPEYYCSVCMGVMDRDEKKMRPQRCSHYFHPECLEGCIKAKQRTKKPTCPNCRQPIGLVETVYKSKTTGQTMRRTRKSHRECVSRDCYDPTTCQVCMLSVAEHATLLCDACQSGWHMYCLKEPLTAIPEGEWYCPYCTANPRRIAHHKEKELIEYLVNAIRNADQEELERALNAPMYEDADAEPMDQSSGDPVIGINADSKP</sequence>
<dbReference type="InterPro" id="IPR019786">
    <property type="entry name" value="Zinc_finger_PHD-type_CS"/>
</dbReference>
<gene>
    <name evidence="8" type="ORF">CAMP_LOCUS18754</name>
</gene>
<dbReference type="InterPro" id="IPR001841">
    <property type="entry name" value="Znf_RING"/>
</dbReference>
<evidence type="ECO:0000259" key="7">
    <source>
        <dbReference type="PROSITE" id="PS50089"/>
    </source>
</evidence>
<evidence type="ECO:0000256" key="5">
    <source>
        <dbReference type="SAM" id="MobiDB-lite"/>
    </source>
</evidence>
<dbReference type="SUPFAM" id="SSF57903">
    <property type="entry name" value="FYVE/PHD zinc finger"/>
    <property type="match status" value="1"/>
</dbReference>
<organism evidence="8 9">
    <name type="scientific">Caenorhabditis angaria</name>
    <dbReference type="NCBI Taxonomy" id="860376"/>
    <lineage>
        <taxon>Eukaryota</taxon>
        <taxon>Metazoa</taxon>
        <taxon>Ecdysozoa</taxon>
        <taxon>Nematoda</taxon>
        <taxon>Chromadorea</taxon>
        <taxon>Rhabditida</taxon>
        <taxon>Rhabditina</taxon>
        <taxon>Rhabditomorpha</taxon>
        <taxon>Rhabditoidea</taxon>
        <taxon>Rhabditidae</taxon>
        <taxon>Peloderinae</taxon>
        <taxon>Caenorhabditis</taxon>
    </lineage>
</organism>
<dbReference type="PROSITE" id="PS50089">
    <property type="entry name" value="ZF_RING_2"/>
    <property type="match status" value="1"/>
</dbReference>
<name>A0A9P1NC49_9PELO</name>
<protein>
    <recommendedName>
        <fullName evidence="10">RING-type domain-containing protein</fullName>
    </recommendedName>
</protein>
<dbReference type="InterPro" id="IPR001965">
    <property type="entry name" value="Znf_PHD"/>
</dbReference>
<evidence type="ECO:0000256" key="1">
    <source>
        <dbReference type="ARBA" id="ARBA00022723"/>
    </source>
</evidence>
<comment type="caution">
    <text evidence="8">The sequence shown here is derived from an EMBL/GenBank/DDBJ whole genome shotgun (WGS) entry which is preliminary data.</text>
</comment>
<evidence type="ECO:0000256" key="3">
    <source>
        <dbReference type="ARBA" id="ARBA00022833"/>
    </source>
</evidence>
<dbReference type="InterPro" id="IPR047157">
    <property type="entry name" value="PHRF1/Atg35"/>
</dbReference>
<feature type="domain" description="PHD-type" evidence="6">
    <location>
        <begin position="94"/>
        <end position="144"/>
    </location>
</feature>
<evidence type="ECO:0000313" key="8">
    <source>
        <dbReference type="EMBL" id="CAI5456117.1"/>
    </source>
</evidence>
<dbReference type="Gene3D" id="3.30.40.10">
    <property type="entry name" value="Zinc/RING finger domain, C3HC4 (zinc finger)"/>
    <property type="match status" value="2"/>
</dbReference>
<dbReference type="InterPro" id="IPR013083">
    <property type="entry name" value="Znf_RING/FYVE/PHD"/>
</dbReference>
<dbReference type="InterPro" id="IPR011011">
    <property type="entry name" value="Znf_FYVE_PHD"/>
</dbReference>
<keyword evidence="9" id="KW-1185">Reference proteome</keyword>
<feature type="region of interest" description="Disordered" evidence="5">
    <location>
        <begin position="182"/>
        <end position="206"/>
    </location>
</feature>
<evidence type="ECO:0000256" key="4">
    <source>
        <dbReference type="PROSITE-ProRule" id="PRU00175"/>
    </source>
</evidence>
<feature type="domain" description="RING-type" evidence="7">
    <location>
        <begin position="10"/>
        <end position="57"/>
    </location>
</feature>
<dbReference type="Pfam" id="PF13639">
    <property type="entry name" value="zf-RING_2"/>
    <property type="match status" value="1"/>
</dbReference>
<dbReference type="PANTHER" id="PTHR12618">
    <property type="entry name" value="PHD AND RING FINGER DOMAIN-CONTAINING PROTEIN 1"/>
    <property type="match status" value="1"/>
</dbReference>
<dbReference type="PANTHER" id="PTHR12618:SF20">
    <property type="entry name" value="PHD AND RING FINGER DOMAIN-CONTAINING PROTEIN 1"/>
    <property type="match status" value="1"/>
</dbReference>
<dbReference type="InterPro" id="IPR019787">
    <property type="entry name" value="Znf_PHD-finger"/>
</dbReference>
<evidence type="ECO:0000259" key="6">
    <source>
        <dbReference type="PROSITE" id="PS50016"/>
    </source>
</evidence>
<keyword evidence="2 4" id="KW-0863">Zinc-finger</keyword>
<dbReference type="SUPFAM" id="SSF57850">
    <property type="entry name" value="RING/U-box"/>
    <property type="match status" value="1"/>
</dbReference>
<dbReference type="SMART" id="SM00249">
    <property type="entry name" value="PHD"/>
    <property type="match status" value="1"/>
</dbReference>
<dbReference type="GO" id="GO:0008270">
    <property type="term" value="F:zinc ion binding"/>
    <property type="evidence" value="ECO:0007669"/>
    <property type="project" value="UniProtKB-KW"/>
</dbReference>
<dbReference type="PROSITE" id="PS50016">
    <property type="entry name" value="ZF_PHD_2"/>
    <property type="match status" value="1"/>
</dbReference>